<dbReference type="InterPro" id="IPR051082">
    <property type="entry name" value="Pentapeptide-BTB/POZ_domain"/>
</dbReference>
<dbReference type="SUPFAM" id="SSF141571">
    <property type="entry name" value="Pentapeptide repeat-like"/>
    <property type="match status" value="1"/>
</dbReference>
<keyword evidence="1" id="KW-1133">Transmembrane helix</keyword>
<keyword evidence="3" id="KW-1185">Reference proteome</keyword>
<protein>
    <submittedName>
        <fullName evidence="2">Pentapeptide repeat-containing protein</fullName>
    </submittedName>
</protein>
<name>A0ABW5ACB8_9RHOB</name>
<evidence type="ECO:0000313" key="2">
    <source>
        <dbReference type="EMBL" id="MFD2175913.1"/>
    </source>
</evidence>
<dbReference type="Pfam" id="PF13599">
    <property type="entry name" value="Pentapeptide_4"/>
    <property type="match status" value="1"/>
</dbReference>
<organism evidence="2 3">
    <name type="scientific">Rhodobacter lacus</name>
    <dbReference type="NCBI Taxonomy" id="1641972"/>
    <lineage>
        <taxon>Bacteria</taxon>
        <taxon>Pseudomonadati</taxon>
        <taxon>Pseudomonadota</taxon>
        <taxon>Alphaproteobacteria</taxon>
        <taxon>Rhodobacterales</taxon>
        <taxon>Rhodobacter group</taxon>
        <taxon>Rhodobacter</taxon>
    </lineage>
</organism>
<feature type="transmembrane region" description="Helical" evidence="1">
    <location>
        <begin position="147"/>
        <end position="174"/>
    </location>
</feature>
<comment type="caution">
    <text evidence="2">The sequence shown here is derived from an EMBL/GenBank/DDBJ whole genome shotgun (WGS) entry which is preliminary data.</text>
</comment>
<sequence length="294" mass="32565">MTANDQLIRMGAAAVGSWRITNPHGTIQAAGSTFNGLDLSGINLEKADLRKCQFTNCDLRHCNMSRALLDHAKFDKCNLDSANFSGASVRSTRFEDVQMSGCDLTDVPSLGRIATLIISENPKKAPKYDKSVLPAIDRYFGWDRVRFLSSVSIFVPSYASLTISVLYLGAISWINFGIRKVEITIRDAYPMVSAPIFEEVTPSWIHLGVIASFFFLAVAATTFLACPERISEFSRERWLHEAKNAEILYDQSTWQKPAARLICVMSLLAGGSLGAFLLGRSIVRSTHFILTQLN</sequence>
<dbReference type="InterPro" id="IPR001646">
    <property type="entry name" value="5peptide_repeat"/>
</dbReference>
<dbReference type="Proteomes" id="UP001597413">
    <property type="component" value="Unassembled WGS sequence"/>
</dbReference>
<proteinExistence type="predicted"/>
<feature type="transmembrane region" description="Helical" evidence="1">
    <location>
        <begin position="258"/>
        <end position="278"/>
    </location>
</feature>
<gene>
    <name evidence="2" type="ORF">ACFSM0_17600</name>
</gene>
<dbReference type="PANTHER" id="PTHR14136:SF17">
    <property type="entry name" value="BTB_POZ DOMAIN-CONTAINING PROTEIN KCTD9"/>
    <property type="match status" value="1"/>
</dbReference>
<accession>A0ABW5ACB8</accession>
<keyword evidence="1" id="KW-0812">Transmembrane</keyword>
<dbReference type="PANTHER" id="PTHR14136">
    <property type="entry name" value="BTB_POZ DOMAIN-CONTAINING PROTEIN KCTD9"/>
    <property type="match status" value="1"/>
</dbReference>
<reference evidence="3" key="1">
    <citation type="journal article" date="2019" name="Int. J. Syst. Evol. Microbiol.">
        <title>The Global Catalogue of Microorganisms (GCM) 10K type strain sequencing project: providing services to taxonomists for standard genome sequencing and annotation.</title>
        <authorList>
            <consortium name="The Broad Institute Genomics Platform"/>
            <consortium name="The Broad Institute Genome Sequencing Center for Infectious Disease"/>
            <person name="Wu L."/>
            <person name="Ma J."/>
        </authorList>
    </citation>
    <scope>NUCLEOTIDE SEQUENCE [LARGE SCALE GENOMIC DNA]</scope>
    <source>
        <strain evidence="3">CCUG 55131</strain>
    </source>
</reference>
<keyword evidence="1" id="KW-0472">Membrane</keyword>
<evidence type="ECO:0000256" key="1">
    <source>
        <dbReference type="SAM" id="Phobius"/>
    </source>
</evidence>
<dbReference type="RefSeq" id="WP_377393639.1">
    <property type="nucleotide sequence ID" value="NZ_JBHUIX010000021.1"/>
</dbReference>
<feature type="transmembrane region" description="Helical" evidence="1">
    <location>
        <begin position="204"/>
        <end position="226"/>
    </location>
</feature>
<dbReference type="EMBL" id="JBHUIX010000021">
    <property type="protein sequence ID" value="MFD2175913.1"/>
    <property type="molecule type" value="Genomic_DNA"/>
</dbReference>
<evidence type="ECO:0000313" key="3">
    <source>
        <dbReference type="Proteomes" id="UP001597413"/>
    </source>
</evidence>
<dbReference type="Gene3D" id="2.160.20.80">
    <property type="entry name" value="E3 ubiquitin-protein ligase SopA"/>
    <property type="match status" value="1"/>
</dbReference>